<dbReference type="PANTHER" id="PTHR43585">
    <property type="entry name" value="FUMIPYRROLE BIOSYNTHESIS PROTEIN C"/>
    <property type="match status" value="1"/>
</dbReference>
<evidence type="ECO:0000313" key="7">
    <source>
        <dbReference type="Proteomes" id="UP000267003"/>
    </source>
</evidence>
<keyword evidence="2 4" id="KW-0547">Nucleotide-binding</keyword>
<evidence type="ECO:0000256" key="2">
    <source>
        <dbReference type="ARBA" id="ARBA00022741"/>
    </source>
</evidence>
<feature type="domain" description="ATP-grasp" evidence="5">
    <location>
        <begin position="111"/>
        <end position="300"/>
    </location>
</feature>
<sequence>MNMAANLILLGARQFITERAWQLGLRPLIIQQPGLSDDHVNRQSDRVLLMSYDDPALIPMLKAAHAITPFVSAITVAEEALIPCARINDALGLRGTPLELVEKTRDKPAMRRVLDSGGFSPVQWAAVKTREEAVAFAGRQGYPFILKPVDGVGSIDVRLVRSEADLEGVLNGRASWIAEEYLDGPEYSVECFSFAGRHVILGINEETKSTDPNGSAFLEVAHQVPAPMSPERDREVRDFIRSFLDVLRLQDGPSHTELKYTSRGPRIVETHTRLGGDRLWDLVRLTTGHDLLDMTLQWAMGTLKPLEADPVPRGGAAIQYFTPPPGKLKRINGALALKRLPGVVDISLAVELGATVRQALKSEDRAGYVLAYADTVQQAQAVCREVSQRLVLETA</sequence>
<gene>
    <name evidence="6" type="ORF">D7W81_22920</name>
</gene>
<dbReference type="AlphaFoldDB" id="A0A3A8QB95"/>
<evidence type="ECO:0000256" key="4">
    <source>
        <dbReference type="PROSITE-ProRule" id="PRU00409"/>
    </source>
</evidence>
<dbReference type="Proteomes" id="UP000267003">
    <property type="component" value="Unassembled WGS sequence"/>
</dbReference>
<proteinExistence type="predicted"/>
<dbReference type="GO" id="GO:0005524">
    <property type="term" value="F:ATP binding"/>
    <property type="evidence" value="ECO:0007669"/>
    <property type="project" value="UniProtKB-UniRule"/>
</dbReference>
<dbReference type="InterPro" id="IPR040570">
    <property type="entry name" value="LAL_C2"/>
</dbReference>
<evidence type="ECO:0000259" key="5">
    <source>
        <dbReference type="PROSITE" id="PS50975"/>
    </source>
</evidence>
<dbReference type="Gene3D" id="3.40.50.20">
    <property type="match status" value="1"/>
</dbReference>
<dbReference type="GO" id="GO:0016874">
    <property type="term" value="F:ligase activity"/>
    <property type="evidence" value="ECO:0007669"/>
    <property type="project" value="UniProtKB-KW"/>
</dbReference>
<keyword evidence="7" id="KW-1185">Reference proteome</keyword>
<evidence type="ECO:0000256" key="3">
    <source>
        <dbReference type="ARBA" id="ARBA00022840"/>
    </source>
</evidence>
<dbReference type="PROSITE" id="PS50975">
    <property type="entry name" value="ATP_GRASP"/>
    <property type="match status" value="1"/>
</dbReference>
<keyword evidence="1" id="KW-0436">Ligase</keyword>
<dbReference type="PANTHER" id="PTHR43585:SF2">
    <property type="entry name" value="ATP-GRASP ENZYME FSQD"/>
    <property type="match status" value="1"/>
</dbReference>
<dbReference type="Pfam" id="PF13535">
    <property type="entry name" value="ATP-grasp_4"/>
    <property type="match status" value="1"/>
</dbReference>
<evidence type="ECO:0000313" key="6">
    <source>
        <dbReference type="EMBL" id="RKH62022.1"/>
    </source>
</evidence>
<organism evidence="6 7">
    <name type="scientific">Corallococcus aberystwythensis</name>
    <dbReference type="NCBI Taxonomy" id="2316722"/>
    <lineage>
        <taxon>Bacteria</taxon>
        <taxon>Pseudomonadati</taxon>
        <taxon>Myxococcota</taxon>
        <taxon>Myxococcia</taxon>
        <taxon>Myxococcales</taxon>
        <taxon>Cystobacterineae</taxon>
        <taxon>Myxococcaceae</taxon>
        <taxon>Corallococcus</taxon>
    </lineage>
</organism>
<evidence type="ECO:0000256" key="1">
    <source>
        <dbReference type="ARBA" id="ARBA00022598"/>
    </source>
</evidence>
<dbReference type="GO" id="GO:0046872">
    <property type="term" value="F:metal ion binding"/>
    <property type="evidence" value="ECO:0007669"/>
    <property type="project" value="InterPro"/>
</dbReference>
<keyword evidence="3 4" id="KW-0067">ATP-binding</keyword>
<accession>A0A3A8QB95</accession>
<dbReference type="EMBL" id="RAWK01000140">
    <property type="protein sequence ID" value="RKH62022.1"/>
    <property type="molecule type" value="Genomic_DNA"/>
</dbReference>
<name>A0A3A8QB95_9BACT</name>
<dbReference type="InterPro" id="IPR052032">
    <property type="entry name" value="ATP-dep_AA_Ligase"/>
</dbReference>
<reference evidence="7" key="1">
    <citation type="submission" date="2018-09" db="EMBL/GenBank/DDBJ databases">
        <authorList>
            <person name="Livingstone P.G."/>
            <person name="Whitworth D.E."/>
        </authorList>
    </citation>
    <scope>NUCLEOTIDE SEQUENCE [LARGE SCALE GENOMIC DNA]</scope>
    <source>
        <strain evidence="7">AB050A</strain>
    </source>
</reference>
<dbReference type="Gene3D" id="3.30.470.20">
    <property type="entry name" value="ATP-grasp fold, B domain"/>
    <property type="match status" value="1"/>
</dbReference>
<protein>
    <submittedName>
        <fullName evidence="6">ATP-grasp domain-containing protein</fullName>
    </submittedName>
</protein>
<dbReference type="SUPFAM" id="SSF56059">
    <property type="entry name" value="Glutathione synthetase ATP-binding domain-like"/>
    <property type="match status" value="1"/>
</dbReference>
<comment type="caution">
    <text evidence="6">The sequence shown here is derived from an EMBL/GenBank/DDBJ whole genome shotgun (WGS) entry which is preliminary data.</text>
</comment>
<dbReference type="Pfam" id="PF18603">
    <property type="entry name" value="LAL_C2"/>
    <property type="match status" value="1"/>
</dbReference>
<dbReference type="InterPro" id="IPR011761">
    <property type="entry name" value="ATP-grasp"/>
</dbReference>